<feature type="transmembrane region" description="Helical" evidence="1">
    <location>
        <begin position="286"/>
        <end position="310"/>
    </location>
</feature>
<name>A0A1F6LJC8_9BACT</name>
<dbReference type="EMBL" id="MFPS01000007">
    <property type="protein sequence ID" value="OGH59439.1"/>
    <property type="molecule type" value="Genomic_DNA"/>
</dbReference>
<evidence type="ECO:0000313" key="2">
    <source>
        <dbReference type="EMBL" id="OGH59439.1"/>
    </source>
</evidence>
<dbReference type="AlphaFoldDB" id="A0A1F6LJC8"/>
<comment type="caution">
    <text evidence="2">The sequence shown here is derived from an EMBL/GenBank/DDBJ whole genome shotgun (WGS) entry which is preliminary data.</text>
</comment>
<feature type="transmembrane region" description="Helical" evidence="1">
    <location>
        <begin position="141"/>
        <end position="161"/>
    </location>
</feature>
<organism evidence="2 3">
    <name type="scientific">Candidatus Magasanikbacteria bacterium RIFCSPHIGHO2_01_FULL_33_34</name>
    <dbReference type="NCBI Taxonomy" id="1798671"/>
    <lineage>
        <taxon>Bacteria</taxon>
        <taxon>Candidatus Magasanikiibacteriota</taxon>
    </lineage>
</organism>
<sequence length="479" mass="56138">MADFLKKIFQYKFLSIVILLYLIILGTVSILRHYQFQTQAWDMGIFEQTMWNTVNSRVMQNSLEEIPNHLGVHMSPFLFLLIPFYVFFQSPYFLIIIQTLALGLGAIPLYFFAKEKLNNDRLVKVIILSYLLHPSLHSINLFDFHPVAFFIPFVFSAFYFFEKKRLFLAWIFILLSASTKEDSVLICVSIVLFWLIQSIFRIENKKIRIKINKQAKSIAILFIFLLLYFIISIQFLMPYFGGGLLRLDRYGHLGADFVGIIRNIVANPLSFFSTIFTIVKLKYILFLLLPVVLLPLLSISSIFLVLPGVLENILTNYEPQFSGLFQYDAVILPGLYISTVYGVLFLFNKIKKEKIIFYSIIIFSILSFSFFSFVGPKKFPIYLFQKNLRAETFREIVKQIPDDVSVATYTNLLPYLSHREYIKMIGYEDFYVDIVIIDRFDKLGFSSDQQFQQYFDSRINSGLYKMTIIDDRYIVLQKF</sequence>
<dbReference type="InterPro" id="IPR018650">
    <property type="entry name" value="STSV1_Orf64"/>
</dbReference>
<proteinExistence type="predicted"/>
<feature type="transmembrane region" description="Helical" evidence="1">
    <location>
        <begin position="13"/>
        <end position="31"/>
    </location>
</feature>
<dbReference type="Proteomes" id="UP000177067">
    <property type="component" value="Unassembled WGS sequence"/>
</dbReference>
<keyword evidence="1" id="KW-0812">Transmembrane</keyword>
<evidence type="ECO:0000313" key="3">
    <source>
        <dbReference type="Proteomes" id="UP000177067"/>
    </source>
</evidence>
<feature type="transmembrane region" description="Helical" evidence="1">
    <location>
        <begin position="217"/>
        <end position="240"/>
    </location>
</feature>
<feature type="transmembrane region" description="Helical" evidence="1">
    <location>
        <begin position="260"/>
        <end position="279"/>
    </location>
</feature>
<evidence type="ECO:0008006" key="4">
    <source>
        <dbReference type="Google" id="ProtNLM"/>
    </source>
</evidence>
<dbReference type="Pfam" id="PF09852">
    <property type="entry name" value="DUF2079"/>
    <property type="match status" value="1"/>
</dbReference>
<accession>A0A1F6LJC8</accession>
<protein>
    <recommendedName>
        <fullName evidence="4">DUF2079 domain-containing protein</fullName>
    </recommendedName>
</protein>
<reference evidence="2 3" key="1">
    <citation type="journal article" date="2016" name="Nat. Commun.">
        <title>Thousands of microbial genomes shed light on interconnected biogeochemical processes in an aquifer system.</title>
        <authorList>
            <person name="Anantharaman K."/>
            <person name="Brown C.T."/>
            <person name="Hug L.A."/>
            <person name="Sharon I."/>
            <person name="Castelle C.J."/>
            <person name="Probst A.J."/>
            <person name="Thomas B.C."/>
            <person name="Singh A."/>
            <person name="Wilkins M.J."/>
            <person name="Karaoz U."/>
            <person name="Brodie E.L."/>
            <person name="Williams K.H."/>
            <person name="Hubbard S.S."/>
            <person name="Banfield J.F."/>
        </authorList>
    </citation>
    <scope>NUCLEOTIDE SEQUENCE [LARGE SCALE GENOMIC DNA]</scope>
</reference>
<keyword evidence="1" id="KW-0472">Membrane</keyword>
<feature type="transmembrane region" description="Helical" evidence="1">
    <location>
        <begin position="92"/>
        <end position="112"/>
    </location>
</feature>
<feature type="transmembrane region" description="Helical" evidence="1">
    <location>
        <begin position="66"/>
        <end position="86"/>
    </location>
</feature>
<keyword evidence="1" id="KW-1133">Transmembrane helix</keyword>
<feature type="transmembrane region" description="Helical" evidence="1">
    <location>
        <begin position="355"/>
        <end position="375"/>
    </location>
</feature>
<gene>
    <name evidence="2" type="ORF">A2725_01265</name>
</gene>
<evidence type="ECO:0000256" key="1">
    <source>
        <dbReference type="SAM" id="Phobius"/>
    </source>
</evidence>
<feature type="transmembrane region" description="Helical" evidence="1">
    <location>
        <begin position="330"/>
        <end position="348"/>
    </location>
</feature>